<feature type="region of interest" description="Disordered" evidence="1">
    <location>
        <begin position="51"/>
        <end position="77"/>
    </location>
</feature>
<proteinExistence type="predicted"/>
<reference evidence="2" key="2">
    <citation type="journal article" date="2022" name="Hortic Res">
        <title>The genome of Dioscorea zingiberensis sheds light on the biosynthesis, origin and evolution of the medicinally important diosgenin saponins.</title>
        <authorList>
            <person name="Li Y."/>
            <person name="Tan C."/>
            <person name="Li Z."/>
            <person name="Guo J."/>
            <person name="Li S."/>
            <person name="Chen X."/>
            <person name="Wang C."/>
            <person name="Dai X."/>
            <person name="Yang H."/>
            <person name="Song W."/>
            <person name="Hou L."/>
            <person name="Xu J."/>
            <person name="Tong Z."/>
            <person name="Xu A."/>
            <person name="Yuan X."/>
            <person name="Wang W."/>
            <person name="Yang Q."/>
            <person name="Chen L."/>
            <person name="Sun Z."/>
            <person name="Wang K."/>
            <person name="Pan B."/>
            <person name="Chen J."/>
            <person name="Bao Y."/>
            <person name="Liu F."/>
            <person name="Qi X."/>
            <person name="Gang D.R."/>
            <person name="Wen J."/>
            <person name="Li J."/>
        </authorList>
    </citation>
    <scope>NUCLEOTIDE SEQUENCE</scope>
    <source>
        <strain evidence="2">Dzin_1.0</strain>
    </source>
</reference>
<sequence length="77" mass="8818">MITTLQRVPPLQTTGIVREKKEALMTLTHFMPSWEVGVEEPRPITVEHERTTECHHRSATNYSSLIPRSSSCGTRRN</sequence>
<evidence type="ECO:0000313" key="2">
    <source>
        <dbReference type="EMBL" id="KAJ0969396.1"/>
    </source>
</evidence>
<keyword evidence="3" id="KW-1185">Reference proteome</keyword>
<dbReference type="Proteomes" id="UP001085076">
    <property type="component" value="Miscellaneous, Linkage group lg06"/>
</dbReference>
<name>A0A9D5C9R2_9LILI</name>
<comment type="caution">
    <text evidence="2">The sequence shown here is derived from an EMBL/GenBank/DDBJ whole genome shotgun (WGS) entry which is preliminary data.</text>
</comment>
<evidence type="ECO:0000256" key="1">
    <source>
        <dbReference type="SAM" id="MobiDB-lite"/>
    </source>
</evidence>
<dbReference type="AlphaFoldDB" id="A0A9D5C9R2"/>
<accession>A0A9D5C9R2</accession>
<evidence type="ECO:0000313" key="3">
    <source>
        <dbReference type="Proteomes" id="UP001085076"/>
    </source>
</evidence>
<gene>
    <name evidence="2" type="ORF">J5N97_022273</name>
</gene>
<feature type="compositionally biased region" description="Polar residues" evidence="1">
    <location>
        <begin position="59"/>
        <end position="77"/>
    </location>
</feature>
<reference evidence="2" key="1">
    <citation type="submission" date="2021-03" db="EMBL/GenBank/DDBJ databases">
        <authorList>
            <person name="Li Z."/>
            <person name="Yang C."/>
        </authorList>
    </citation>
    <scope>NUCLEOTIDE SEQUENCE</scope>
    <source>
        <strain evidence="2">Dzin_1.0</strain>
        <tissue evidence="2">Leaf</tissue>
    </source>
</reference>
<organism evidence="2 3">
    <name type="scientific">Dioscorea zingiberensis</name>
    <dbReference type="NCBI Taxonomy" id="325984"/>
    <lineage>
        <taxon>Eukaryota</taxon>
        <taxon>Viridiplantae</taxon>
        <taxon>Streptophyta</taxon>
        <taxon>Embryophyta</taxon>
        <taxon>Tracheophyta</taxon>
        <taxon>Spermatophyta</taxon>
        <taxon>Magnoliopsida</taxon>
        <taxon>Liliopsida</taxon>
        <taxon>Dioscoreales</taxon>
        <taxon>Dioscoreaceae</taxon>
        <taxon>Dioscorea</taxon>
    </lineage>
</organism>
<protein>
    <submittedName>
        <fullName evidence="2">Uncharacterized protein</fullName>
    </submittedName>
</protein>
<dbReference type="EMBL" id="JAGGNH010000006">
    <property type="protein sequence ID" value="KAJ0969396.1"/>
    <property type="molecule type" value="Genomic_DNA"/>
</dbReference>